<feature type="repeat" description="ANK" evidence="3">
    <location>
        <begin position="66"/>
        <end position="98"/>
    </location>
</feature>
<evidence type="ECO:0008006" key="6">
    <source>
        <dbReference type="Google" id="ProtNLM"/>
    </source>
</evidence>
<dbReference type="InterPro" id="IPR002110">
    <property type="entry name" value="Ankyrin_rpt"/>
</dbReference>
<sequence>MNSEWEKAAKQGDAQTILDLLRQGADVDARDHYGQTALMLAAHAGHGSVVEALIAHGADLDRTAKFGLSALMLAVVAGHEDIAALLTKAGADVSFRGSGAPGFAGKTADDLAAERYMTAPAARTVPGPTR</sequence>
<proteinExistence type="predicted"/>
<dbReference type="KEGG" id="moz:MoryE10_12430"/>
<dbReference type="SMART" id="SM00248">
    <property type="entry name" value="ANK"/>
    <property type="match status" value="2"/>
</dbReference>
<evidence type="ECO:0000313" key="5">
    <source>
        <dbReference type="Proteomes" id="UP000824988"/>
    </source>
</evidence>
<evidence type="ECO:0000256" key="2">
    <source>
        <dbReference type="ARBA" id="ARBA00023043"/>
    </source>
</evidence>
<keyword evidence="5" id="KW-1185">Reference proteome</keyword>
<dbReference type="Pfam" id="PF12796">
    <property type="entry name" value="Ank_2"/>
    <property type="match status" value="1"/>
</dbReference>
<dbReference type="RefSeq" id="WP_221048560.1">
    <property type="nucleotide sequence ID" value="NZ_AP019782.1"/>
</dbReference>
<dbReference type="PROSITE" id="PS50297">
    <property type="entry name" value="ANK_REP_REGION"/>
    <property type="match status" value="2"/>
</dbReference>
<dbReference type="EMBL" id="AP019782">
    <property type="protein sequence ID" value="BBL70637.1"/>
    <property type="molecule type" value="Genomic_DNA"/>
</dbReference>
<keyword evidence="2 3" id="KW-0040">ANK repeat</keyword>
<dbReference type="Proteomes" id="UP000824988">
    <property type="component" value="Chromosome"/>
</dbReference>
<accession>A0A8D4VP41</accession>
<evidence type="ECO:0000313" key="4">
    <source>
        <dbReference type="EMBL" id="BBL70637.1"/>
    </source>
</evidence>
<organism evidence="4 5">
    <name type="scientific">Methylogaea oryzae</name>
    <dbReference type="NCBI Taxonomy" id="1295382"/>
    <lineage>
        <taxon>Bacteria</taxon>
        <taxon>Pseudomonadati</taxon>
        <taxon>Pseudomonadota</taxon>
        <taxon>Gammaproteobacteria</taxon>
        <taxon>Methylococcales</taxon>
        <taxon>Methylococcaceae</taxon>
        <taxon>Methylogaea</taxon>
    </lineage>
</organism>
<dbReference type="AlphaFoldDB" id="A0A8D4VP41"/>
<name>A0A8D4VP41_9GAMM</name>
<evidence type="ECO:0000256" key="1">
    <source>
        <dbReference type="ARBA" id="ARBA00022737"/>
    </source>
</evidence>
<gene>
    <name evidence="4" type="ORF">MoryE10_12430</name>
</gene>
<keyword evidence="1" id="KW-0677">Repeat</keyword>
<protein>
    <recommendedName>
        <fullName evidence="6">Ankyrin repeat domain-containing protein</fullName>
    </recommendedName>
</protein>
<dbReference type="PANTHER" id="PTHR24171">
    <property type="entry name" value="ANKYRIN REPEAT DOMAIN-CONTAINING PROTEIN 39-RELATED"/>
    <property type="match status" value="1"/>
</dbReference>
<evidence type="ECO:0000256" key="3">
    <source>
        <dbReference type="PROSITE-ProRule" id="PRU00023"/>
    </source>
</evidence>
<dbReference type="PROSITE" id="PS50088">
    <property type="entry name" value="ANK_REPEAT"/>
    <property type="match status" value="2"/>
</dbReference>
<reference evidence="4" key="1">
    <citation type="submission" date="2019-06" db="EMBL/GenBank/DDBJ databases">
        <title>Complete genome sequence of Methylogaea oryzae strain JCM16910.</title>
        <authorList>
            <person name="Asakawa S."/>
        </authorList>
    </citation>
    <scope>NUCLEOTIDE SEQUENCE</scope>
    <source>
        <strain evidence="4">E10</strain>
    </source>
</reference>
<feature type="repeat" description="ANK" evidence="3">
    <location>
        <begin position="33"/>
        <end position="65"/>
    </location>
</feature>